<dbReference type="Gene3D" id="2.150.10.10">
    <property type="entry name" value="Serralysin-like metalloprotease, C-terminal"/>
    <property type="match status" value="2"/>
</dbReference>
<dbReference type="AlphaFoldDB" id="B8IVI7"/>
<evidence type="ECO:0000256" key="2">
    <source>
        <dbReference type="ARBA" id="ARBA00022525"/>
    </source>
</evidence>
<evidence type="ECO:0000313" key="4">
    <source>
        <dbReference type="Proteomes" id="UP000008207"/>
    </source>
</evidence>
<evidence type="ECO:0000313" key="3">
    <source>
        <dbReference type="EMBL" id="ACL62427.1"/>
    </source>
</evidence>
<protein>
    <submittedName>
        <fullName evidence="3">Hemolysin-type calcium-binding region</fullName>
    </submittedName>
</protein>
<gene>
    <name evidence="3" type="ordered locus">Mnod_8279</name>
</gene>
<keyword evidence="3" id="KW-0614">Plasmid</keyword>
<organism evidence="3 4">
    <name type="scientific">Methylobacterium nodulans (strain LMG 21967 / CNCM I-2342 / ORS 2060)</name>
    <dbReference type="NCBI Taxonomy" id="460265"/>
    <lineage>
        <taxon>Bacteria</taxon>
        <taxon>Pseudomonadati</taxon>
        <taxon>Pseudomonadota</taxon>
        <taxon>Alphaproteobacteria</taxon>
        <taxon>Hyphomicrobiales</taxon>
        <taxon>Methylobacteriaceae</taxon>
        <taxon>Methylobacterium</taxon>
    </lineage>
</organism>
<dbReference type="KEGG" id="mno:Mnod_8279"/>
<dbReference type="Proteomes" id="UP000008207">
    <property type="component" value="Plasmid pMNOD01"/>
</dbReference>
<proteinExistence type="predicted"/>
<dbReference type="HOGENOM" id="CLU_535077_0_0_5"/>
<accession>B8IVI7</accession>
<geneLocation type="plasmid" evidence="3 4">
    <name>pMNOD01</name>
</geneLocation>
<dbReference type="InterPro" id="IPR050557">
    <property type="entry name" value="RTX_toxin/Mannuronan_C5-epim"/>
</dbReference>
<comment type="subcellular location">
    <subcellularLocation>
        <location evidence="1">Secreted</location>
    </subcellularLocation>
</comment>
<keyword evidence="2" id="KW-0964">Secreted</keyword>
<dbReference type="EMBL" id="CP001350">
    <property type="protein sequence ID" value="ACL62427.1"/>
    <property type="molecule type" value="Genomic_DNA"/>
</dbReference>
<keyword evidence="4" id="KW-1185">Reference proteome</keyword>
<dbReference type="OrthoDB" id="7966550at2"/>
<sequence length="509" mass="54252">MPTSWRLRAREGVYVEPWQWAAIGDALMHRDLAARRASAQIDADGSIYYPDLGYGVIRDYHEFAFRNLGGTVPDGQGVTIEAWTAYAPIEVLGTSTWERMLADSLVEQLGVGAGVAAQMVVATWTPLMSGMSFEKQPLAERWLDTLWQARSAPFAEGSPLAFPTEVENAYIVMGTRGDDTLRANEEAAQGRDIMLLGLNGNDTITAAQSGGYVDAGAGDDLIIGQGSNAKVDGGSGFDSLQLNAPDATSKAYIFIDDAYYDKFSGGSYYFTTRPHSTTSGIEGERFARIETLAGTSGDDRFLVYTLSTQVLPNITLDAGPGIDEISLEFLGDLPVVVDLLQTRNSAEILGVTDPGSITFNLSNFENVTTGKGNDIVFGSNSDNAISVGDGRNEAHGRDGNDRLSGGKGIDRLYGDRGKDEILGHDGNDLLDGGDNDDKLYGMEGDDILQGGSGNDFLTGGSGKDLLDGGAGDNELFAYEAEGGDTLRGALETTGFMHQAATIFLKVEMV</sequence>
<dbReference type="PANTHER" id="PTHR38340:SF1">
    <property type="entry name" value="S-LAYER PROTEIN"/>
    <property type="match status" value="1"/>
</dbReference>
<dbReference type="SUPFAM" id="SSF51120">
    <property type="entry name" value="beta-Roll"/>
    <property type="match status" value="2"/>
</dbReference>
<dbReference type="PRINTS" id="PR00313">
    <property type="entry name" value="CABNDNGRPT"/>
</dbReference>
<dbReference type="PROSITE" id="PS00330">
    <property type="entry name" value="HEMOLYSIN_CALCIUM"/>
    <property type="match status" value="2"/>
</dbReference>
<evidence type="ECO:0000256" key="1">
    <source>
        <dbReference type="ARBA" id="ARBA00004613"/>
    </source>
</evidence>
<reference evidence="4" key="1">
    <citation type="submission" date="2009-01" db="EMBL/GenBank/DDBJ databases">
        <title>Complete sequence of plasmid 1 of Methylobacterium nodulans ORS 2060.</title>
        <authorList>
            <consortium name="US DOE Joint Genome Institute"/>
            <person name="Lucas S."/>
            <person name="Copeland A."/>
            <person name="Lapidus A."/>
            <person name="Glavina del Rio T."/>
            <person name="Dalin E."/>
            <person name="Tice H."/>
            <person name="Bruce D."/>
            <person name="Goodwin L."/>
            <person name="Pitluck S."/>
            <person name="Sims D."/>
            <person name="Brettin T."/>
            <person name="Detter J.C."/>
            <person name="Han C."/>
            <person name="Larimer F."/>
            <person name="Land M."/>
            <person name="Hauser L."/>
            <person name="Kyrpides N."/>
            <person name="Ivanova N."/>
            <person name="Marx C.J."/>
            <person name="Richardson P."/>
        </authorList>
    </citation>
    <scope>NUCLEOTIDE SEQUENCE [LARGE SCALE GENOMIC DNA]</scope>
    <source>
        <strain evidence="4">LMG 21967 / CNCM I-2342 / ORS 2060</strain>
        <plasmid evidence="4">Plasmid pMNOD01</plasmid>
    </source>
</reference>
<dbReference type="Pfam" id="PF00353">
    <property type="entry name" value="HemolysinCabind"/>
    <property type="match status" value="4"/>
</dbReference>
<dbReference type="PANTHER" id="PTHR38340">
    <property type="entry name" value="S-LAYER PROTEIN"/>
    <property type="match status" value="1"/>
</dbReference>
<dbReference type="InterPro" id="IPR011049">
    <property type="entry name" value="Serralysin-like_metalloprot_C"/>
</dbReference>
<dbReference type="GO" id="GO:0005576">
    <property type="term" value="C:extracellular region"/>
    <property type="evidence" value="ECO:0007669"/>
    <property type="project" value="UniProtKB-SubCell"/>
</dbReference>
<dbReference type="GO" id="GO:0005509">
    <property type="term" value="F:calcium ion binding"/>
    <property type="evidence" value="ECO:0007669"/>
    <property type="project" value="InterPro"/>
</dbReference>
<dbReference type="InterPro" id="IPR001343">
    <property type="entry name" value="Hemolysn_Ca-bd"/>
</dbReference>
<name>B8IVI7_METNO</name>
<dbReference type="InterPro" id="IPR018511">
    <property type="entry name" value="Hemolysin-typ_Ca-bd_CS"/>
</dbReference>